<accession>A0A4R0RI79</accession>
<feature type="region of interest" description="Disordered" evidence="1">
    <location>
        <begin position="256"/>
        <end position="276"/>
    </location>
</feature>
<name>A0A4R0RI79_9APHY</name>
<sequence length="276" mass="29024">MLGLLGTAAFSTLRIWAICGHATGPTLAVALASAVVPAVNIYTNSQITFSAIVDGGCLFDVGYTLAVYDNAVATDALVLALTWTKTVGVWRESRRIQGLKVTVTTLLLRDGTLYFGMLLITNVVALVLDIFRTNIAAGSSFAVVVNAVGANLLSRFMLDLRSVTAQGSSKGRTMSSINFDIRSFGGNIGAPLGIEDSTWVTGPADDVANERDQQYEAAAVPFHAGLGLDVEEVPLETANSADCEASSSRIEYSAVIESRGDVQDAPRNEPTSADGV</sequence>
<proteinExistence type="predicted"/>
<gene>
    <name evidence="2" type="ORF">EIP91_003885</name>
</gene>
<keyword evidence="3" id="KW-1185">Reference proteome</keyword>
<organism evidence="2 3">
    <name type="scientific">Steccherinum ochraceum</name>
    <dbReference type="NCBI Taxonomy" id="92696"/>
    <lineage>
        <taxon>Eukaryota</taxon>
        <taxon>Fungi</taxon>
        <taxon>Dikarya</taxon>
        <taxon>Basidiomycota</taxon>
        <taxon>Agaricomycotina</taxon>
        <taxon>Agaricomycetes</taxon>
        <taxon>Polyporales</taxon>
        <taxon>Steccherinaceae</taxon>
        <taxon>Steccherinum</taxon>
    </lineage>
</organism>
<reference evidence="2 3" key="1">
    <citation type="submission" date="2018-11" db="EMBL/GenBank/DDBJ databases">
        <title>Genome assembly of Steccherinum ochraceum LE-BIN_3174, the white-rot fungus of the Steccherinaceae family (The Residual Polyporoid clade, Polyporales, Basidiomycota).</title>
        <authorList>
            <person name="Fedorova T.V."/>
            <person name="Glazunova O.A."/>
            <person name="Landesman E.O."/>
            <person name="Moiseenko K.V."/>
            <person name="Psurtseva N.V."/>
            <person name="Savinova O.S."/>
            <person name="Shakhova N.V."/>
            <person name="Tyazhelova T.V."/>
            <person name="Vasina D.V."/>
        </authorList>
    </citation>
    <scope>NUCLEOTIDE SEQUENCE [LARGE SCALE GENOMIC DNA]</scope>
    <source>
        <strain evidence="2 3">LE-BIN_3174</strain>
    </source>
</reference>
<dbReference type="AlphaFoldDB" id="A0A4R0RI79"/>
<protein>
    <submittedName>
        <fullName evidence="2">Uncharacterized protein</fullName>
    </submittedName>
</protein>
<evidence type="ECO:0000256" key="1">
    <source>
        <dbReference type="SAM" id="MobiDB-lite"/>
    </source>
</evidence>
<dbReference type="EMBL" id="RWJN01000227">
    <property type="protein sequence ID" value="TCD64589.1"/>
    <property type="molecule type" value="Genomic_DNA"/>
</dbReference>
<comment type="caution">
    <text evidence="2">The sequence shown here is derived from an EMBL/GenBank/DDBJ whole genome shotgun (WGS) entry which is preliminary data.</text>
</comment>
<evidence type="ECO:0000313" key="2">
    <source>
        <dbReference type="EMBL" id="TCD64589.1"/>
    </source>
</evidence>
<evidence type="ECO:0000313" key="3">
    <source>
        <dbReference type="Proteomes" id="UP000292702"/>
    </source>
</evidence>
<feature type="compositionally biased region" description="Basic and acidic residues" evidence="1">
    <location>
        <begin position="258"/>
        <end position="267"/>
    </location>
</feature>
<dbReference type="Proteomes" id="UP000292702">
    <property type="component" value="Unassembled WGS sequence"/>
</dbReference>